<dbReference type="AlphaFoldDB" id="A0A6G4EDE1"/>
<sequence>MKKLTGTAIINTAEGKRIAFTYSNIDEETGTIIEDNKKQSFIALDDEFLNTINQIEDYIKETKLKE</sequence>
<dbReference type="EMBL" id="SWRL01000002">
    <property type="protein sequence ID" value="NFH61210.1"/>
    <property type="molecule type" value="Genomic_DNA"/>
</dbReference>
<organism evidence="1">
    <name type="scientific">Clostridium botulinum</name>
    <dbReference type="NCBI Taxonomy" id="1491"/>
    <lineage>
        <taxon>Bacteria</taxon>
        <taxon>Bacillati</taxon>
        <taxon>Bacillota</taxon>
        <taxon>Clostridia</taxon>
        <taxon>Eubacteriales</taxon>
        <taxon>Clostridiaceae</taxon>
        <taxon>Clostridium</taxon>
    </lineage>
</organism>
<reference evidence="1" key="1">
    <citation type="submission" date="2019-04" db="EMBL/GenBank/DDBJ databases">
        <title>Genome sequencing of Clostridium botulinum Groups I-IV and Clostridium butyricum.</title>
        <authorList>
            <person name="Brunt J."/>
            <person name="Van Vliet A.H.M."/>
            <person name="Stringer S.C."/>
            <person name="Carter A.T."/>
            <person name="Peck M.W."/>
        </authorList>
    </citation>
    <scope>NUCLEOTIDE SEQUENCE</scope>
    <source>
        <strain evidence="1">IFR 15/031</strain>
    </source>
</reference>
<evidence type="ECO:0000313" key="1">
    <source>
        <dbReference type="EMBL" id="NFH61210.1"/>
    </source>
</evidence>
<gene>
    <name evidence="1" type="ORF">FC962_04705</name>
</gene>
<comment type="caution">
    <text evidence="1">The sequence shown here is derived from an EMBL/GenBank/DDBJ whole genome shotgun (WGS) entry which is preliminary data.</text>
</comment>
<dbReference type="RefSeq" id="WP_061319524.1">
    <property type="nucleotide sequence ID" value="NZ_CP013849.1"/>
</dbReference>
<accession>A0A6G4EDE1</accession>
<protein>
    <submittedName>
        <fullName evidence="1">Uncharacterized protein</fullName>
    </submittedName>
</protein>
<proteinExistence type="predicted"/>
<name>A0A6G4EDE1_CLOBO</name>